<protein>
    <submittedName>
        <fullName evidence="7">NfeD-like C-terminal, partner-binding</fullName>
    </submittedName>
</protein>
<dbReference type="PANTHER" id="PTHR33507:SF3">
    <property type="entry name" value="INNER MEMBRANE PROTEIN YBBJ"/>
    <property type="match status" value="1"/>
</dbReference>
<keyword evidence="4 5" id="KW-0472">Membrane</keyword>
<feature type="transmembrane region" description="Helical" evidence="5">
    <location>
        <begin position="36"/>
        <end position="64"/>
    </location>
</feature>
<reference evidence="7 8" key="1">
    <citation type="submission" date="2015-09" db="EMBL/GenBank/DDBJ databases">
        <authorList>
            <consortium name="Pathogen Informatics"/>
        </authorList>
    </citation>
    <scope>NUCLEOTIDE SEQUENCE [LARGE SCALE GENOMIC DNA]</scope>
    <source>
        <strain evidence="7 8">2789STDY5834889</strain>
    </source>
</reference>
<evidence type="ECO:0000256" key="1">
    <source>
        <dbReference type="ARBA" id="ARBA00004141"/>
    </source>
</evidence>
<organism evidence="7 8">
    <name type="scientific">[Ruminococcus] torques</name>
    <dbReference type="NCBI Taxonomy" id="33039"/>
    <lineage>
        <taxon>Bacteria</taxon>
        <taxon>Bacillati</taxon>
        <taxon>Bacillota</taxon>
        <taxon>Clostridia</taxon>
        <taxon>Lachnospirales</taxon>
        <taxon>Lachnospiraceae</taxon>
        <taxon>Mediterraneibacter</taxon>
    </lineage>
</organism>
<dbReference type="OrthoDB" id="5054at2"/>
<dbReference type="PANTHER" id="PTHR33507">
    <property type="entry name" value="INNER MEMBRANE PROTEIN YBBJ"/>
    <property type="match status" value="1"/>
</dbReference>
<keyword evidence="2 5" id="KW-0812">Transmembrane</keyword>
<dbReference type="GO" id="GO:0005886">
    <property type="term" value="C:plasma membrane"/>
    <property type="evidence" value="ECO:0007669"/>
    <property type="project" value="TreeGrafter"/>
</dbReference>
<dbReference type="RefSeq" id="WP_055170681.1">
    <property type="nucleotide sequence ID" value="NZ_CZBX01000001.1"/>
</dbReference>
<feature type="domain" description="NfeD-like C-terminal" evidence="6">
    <location>
        <begin position="83"/>
        <end position="143"/>
    </location>
</feature>
<keyword evidence="3 5" id="KW-1133">Transmembrane helix</keyword>
<sequence>MEREIFLWLGLMVVFLIIELATVGLTSIWFSGGALAALLVSLAGAGMVIQITVFVVVSAVLVIFTRPFAAKYVNVHHVKTNCDELIGSVVKVTETVDNFAQTGTAIAQGKEWTARCKSDKDRIEKDSLAKVTAISGVKLILEKCKEDEL</sequence>
<evidence type="ECO:0000313" key="7">
    <source>
        <dbReference type="EMBL" id="CUQ81574.1"/>
    </source>
</evidence>
<gene>
    <name evidence="7" type="ORF">ERS852502_00339</name>
</gene>
<dbReference type="EMBL" id="CZBX01000001">
    <property type="protein sequence ID" value="CUQ81574.1"/>
    <property type="molecule type" value="Genomic_DNA"/>
</dbReference>
<dbReference type="Pfam" id="PF01957">
    <property type="entry name" value="NfeD"/>
    <property type="match status" value="1"/>
</dbReference>
<dbReference type="InterPro" id="IPR012340">
    <property type="entry name" value="NA-bd_OB-fold"/>
</dbReference>
<evidence type="ECO:0000259" key="6">
    <source>
        <dbReference type="Pfam" id="PF01957"/>
    </source>
</evidence>
<comment type="subcellular location">
    <subcellularLocation>
        <location evidence="1">Membrane</location>
        <topology evidence="1">Multi-pass membrane protein</topology>
    </subcellularLocation>
</comment>
<accession>A0A174Z2F0</accession>
<dbReference type="InterPro" id="IPR002810">
    <property type="entry name" value="NfeD-like_C"/>
</dbReference>
<evidence type="ECO:0000256" key="3">
    <source>
        <dbReference type="ARBA" id="ARBA00022989"/>
    </source>
</evidence>
<name>A0A174Z2F0_9FIRM</name>
<evidence type="ECO:0000313" key="8">
    <source>
        <dbReference type="Proteomes" id="UP000078383"/>
    </source>
</evidence>
<dbReference type="Proteomes" id="UP000078383">
    <property type="component" value="Unassembled WGS sequence"/>
</dbReference>
<evidence type="ECO:0000256" key="5">
    <source>
        <dbReference type="SAM" id="Phobius"/>
    </source>
</evidence>
<evidence type="ECO:0000256" key="2">
    <source>
        <dbReference type="ARBA" id="ARBA00022692"/>
    </source>
</evidence>
<proteinExistence type="predicted"/>
<dbReference type="InterPro" id="IPR052165">
    <property type="entry name" value="Membrane_assoc_protease"/>
</dbReference>
<dbReference type="AlphaFoldDB" id="A0A174Z2F0"/>
<dbReference type="Gene3D" id="2.40.50.140">
    <property type="entry name" value="Nucleic acid-binding proteins"/>
    <property type="match status" value="1"/>
</dbReference>
<evidence type="ECO:0000256" key="4">
    <source>
        <dbReference type="ARBA" id="ARBA00023136"/>
    </source>
</evidence>
<feature type="transmembrane region" description="Helical" evidence="5">
    <location>
        <begin position="7"/>
        <end position="30"/>
    </location>
</feature>